<dbReference type="Gene3D" id="3.30.420.40">
    <property type="match status" value="2"/>
</dbReference>
<dbReference type="SUPFAM" id="SSF46785">
    <property type="entry name" value="Winged helix' DNA-binding domain"/>
    <property type="match status" value="1"/>
</dbReference>
<dbReference type="AlphaFoldDB" id="A0A1G1KWT9"/>
<dbReference type="InterPro" id="IPR000600">
    <property type="entry name" value="ROK"/>
</dbReference>
<accession>A0A1G1KWT9</accession>
<name>A0A1G1KWT9_9BACT</name>
<dbReference type="Pfam" id="PF13412">
    <property type="entry name" value="HTH_24"/>
    <property type="match status" value="1"/>
</dbReference>
<comment type="similarity">
    <text evidence="1">Belongs to the ROK (NagC/XylR) family.</text>
</comment>
<organism evidence="2 3">
    <name type="scientific">Candidatus Danuiimicrobium aquiferis</name>
    <dbReference type="NCBI Taxonomy" id="1801832"/>
    <lineage>
        <taxon>Bacteria</taxon>
        <taxon>Pseudomonadati</taxon>
        <taxon>Candidatus Omnitrophota</taxon>
        <taxon>Candidatus Danuiimicrobium</taxon>
    </lineage>
</organism>
<dbReference type="Gene3D" id="1.10.10.10">
    <property type="entry name" value="Winged helix-like DNA-binding domain superfamily/Winged helix DNA-binding domain"/>
    <property type="match status" value="1"/>
</dbReference>
<dbReference type="InterPro" id="IPR036390">
    <property type="entry name" value="WH_DNA-bd_sf"/>
</dbReference>
<dbReference type="InterPro" id="IPR043129">
    <property type="entry name" value="ATPase_NBD"/>
</dbReference>
<dbReference type="SUPFAM" id="SSF53067">
    <property type="entry name" value="Actin-like ATPase domain"/>
    <property type="match status" value="1"/>
</dbReference>
<dbReference type="EMBL" id="MHFR01000042">
    <property type="protein sequence ID" value="OGW97380.1"/>
    <property type="molecule type" value="Genomic_DNA"/>
</dbReference>
<reference evidence="2 3" key="1">
    <citation type="journal article" date="2016" name="Nat. Commun.">
        <title>Thousands of microbial genomes shed light on interconnected biogeochemical processes in an aquifer system.</title>
        <authorList>
            <person name="Anantharaman K."/>
            <person name="Brown C.T."/>
            <person name="Hug L.A."/>
            <person name="Sharon I."/>
            <person name="Castelle C.J."/>
            <person name="Probst A.J."/>
            <person name="Thomas B.C."/>
            <person name="Singh A."/>
            <person name="Wilkins M.J."/>
            <person name="Karaoz U."/>
            <person name="Brodie E.L."/>
            <person name="Williams K.H."/>
            <person name="Hubbard S.S."/>
            <person name="Banfield J.F."/>
        </authorList>
    </citation>
    <scope>NUCLEOTIDE SEQUENCE [LARGE SCALE GENOMIC DNA]</scope>
</reference>
<dbReference type="PANTHER" id="PTHR18964">
    <property type="entry name" value="ROK (REPRESSOR, ORF, KINASE) FAMILY"/>
    <property type="match status" value="1"/>
</dbReference>
<evidence type="ECO:0000313" key="3">
    <source>
        <dbReference type="Proteomes" id="UP000178187"/>
    </source>
</evidence>
<evidence type="ECO:0000313" key="2">
    <source>
        <dbReference type="EMBL" id="OGW97380.1"/>
    </source>
</evidence>
<dbReference type="PANTHER" id="PTHR18964:SF149">
    <property type="entry name" value="BIFUNCTIONAL UDP-N-ACETYLGLUCOSAMINE 2-EPIMERASE_N-ACETYLMANNOSAMINE KINASE"/>
    <property type="match status" value="1"/>
</dbReference>
<comment type="caution">
    <text evidence="2">The sequence shown here is derived from an EMBL/GenBank/DDBJ whole genome shotgun (WGS) entry which is preliminary data.</text>
</comment>
<sequence length="404" mass="44013">MIKQMLKDRILTDKERKNLSILEVIRKNGPISRTDISKITELNIVTVSNYVNHYIKKGLVIEGELDESTGGRKPVLVELNPKAGYIVGVGLNMLNMVGVLVDLEINVITEVKQERIPENSEMVINKMVDMAAEIIEKSGIEKDKLVGVGVGIPGIIDERGRTIRWPQSLGEKDISVCLSIKDSFEKRLNIPTFVENDANAAVLGEKWLGLDRDVRHMMYMFSGVGVGIIINGEIYRGVSGAAGELGISSFKADKKEILDMTYGLGRWEMDLGMTREAQEKVAAGRGSMMKDLAGGNPKNIGFRHLVQAVKEKDPLAIEIVEQGGYALGKKIAFMVNFLNPEIVVIGGGIEDCGATLLDGIKNAVKEWSVEEAATHVKIIPSAFGENAVALGVVGLVAREVFAQA</sequence>
<proteinExistence type="inferred from homology"/>
<dbReference type="InterPro" id="IPR036388">
    <property type="entry name" value="WH-like_DNA-bd_sf"/>
</dbReference>
<gene>
    <name evidence="2" type="ORF">A3G33_09300</name>
</gene>
<evidence type="ECO:0008006" key="4">
    <source>
        <dbReference type="Google" id="ProtNLM"/>
    </source>
</evidence>
<dbReference type="Pfam" id="PF00480">
    <property type="entry name" value="ROK"/>
    <property type="match status" value="1"/>
</dbReference>
<evidence type="ECO:0000256" key="1">
    <source>
        <dbReference type="ARBA" id="ARBA00006479"/>
    </source>
</evidence>
<protein>
    <recommendedName>
        <fullName evidence="4">HTH marR-type domain-containing protein</fullName>
    </recommendedName>
</protein>
<dbReference type="Proteomes" id="UP000178187">
    <property type="component" value="Unassembled WGS sequence"/>
</dbReference>